<keyword evidence="2" id="KW-1185">Reference proteome</keyword>
<reference evidence="1 2" key="2">
    <citation type="submission" date="2020-06" db="EMBL/GenBank/DDBJ databases">
        <title>Polyphasic characterization of a Rahnella strain isolated from tree sap.</title>
        <authorList>
            <person name="Kim I.S."/>
        </authorList>
    </citation>
    <scope>NUCLEOTIDE SEQUENCE [LARGE SCALE GENOMIC DNA]</scope>
    <source>
        <strain evidence="1 2">SAP-1</strain>
    </source>
</reference>
<reference evidence="1 2" key="1">
    <citation type="submission" date="2020-01" db="EMBL/GenBank/DDBJ databases">
        <authorList>
            <person name="Lee S.D."/>
        </authorList>
    </citation>
    <scope>NUCLEOTIDE SEQUENCE [LARGE SCALE GENOMIC DNA]</scope>
    <source>
        <strain evidence="1 2">SAP-1</strain>
    </source>
</reference>
<dbReference type="RefSeq" id="WP_169401155.1">
    <property type="nucleotide sequence ID" value="NZ_JAADJU010000001.1"/>
</dbReference>
<dbReference type="AlphaFoldDB" id="A0A848MDC8"/>
<name>A0A848MDC8_9GAMM</name>
<organism evidence="1 2">
    <name type="scientific">Rouxiella aceris</name>
    <dbReference type="NCBI Taxonomy" id="2703884"/>
    <lineage>
        <taxon>Bacteria</taxon>
        <taxon>Pseudomonadati</taxon>
        <taxon>Pseudomonadota</taxon>
        <taxon>Gammaproteobacteria</taxon>
        <taxon>Enterobacterales</taxon>
        <taxon>Yersiniaceae</taxon>
        <taxon>Rouxiella</taxon>
    </lineage>
</organism>
<protein>
    <submittedName>
        <fullName evidence="1">Uncharacterized protein</fullName>
    </submittedName>
</protein>
<comment type="caution">
    <text evidence="1">The sequence shown here is derived from an EMBL/GenBank/DDBJ whole genome shotgun (WGS) entry which is preliminary data.</text>
</comment>
<accession>A0A848MDC8</accession>
<proteinExistence type="predicted"/>
<dbReference type="EMBL" id="JAADJU010000001">
    <property type="protein sequence ID" value="NMP25456.1"/>
    <property type="molecule type" value="Genomic_DNA"/>
</dbReference>
<dbReference type="Proteomes" id="UP000585363">
    <property type="component" value="Unassembled WGS sequence"/>
</dbReference>
<evidence type="ECO:0000313" key="1">
    <source>
        <dbReference type="EMBL" id="NMP25456.1"/>
    </source>
</evidence>
<evidence type="ECO:0000313" key="2">
    <source>
        <dbReference type="Proteomes" id="UP000585363"/>
    </source>
</evidence>
<sequence length="82" mass="9272">MRKLQKLIAAEYTNPSPQSNLPSTAIPRIASKCRNDEVADAHILIKQLKAELATVPDWDGDTQDDIWKTIELFRAILAKVRE</sequence>
<gene>
    <name evidence="1" type="ORF">GW590_00970</name>
</gene>